<keyword evidence="2" id="KW-0812">Transmembrane</keyword>
<dbReference type="InterPro" id="IPR037721">
    <property type="entry name" value="Ferlin"/>
</dbReference>
<evidence type="ECO:0000313" key="7">
    <source>
        <dbReference type="EMBL" id="MEQ2209987.1"/>
    </source>
</evidence>
<protein>
    <recommendedName>
        <fullName evidence="6">Ferlin B-domain domain-containing protein</fullName>
    </recommendedName>
</protein>
<keyword evidence="4" id="KW-1133">Transmembrane helix</keyword>
<keyword evidence="3" id="KW-0677">Repeat</keyword>
<organism evidence="7 8">
    <name type="scientific">Xenoophorus captivus</name>
    <dbReference type="NCBI Taxonomy" id="1517983"/>
    <lineage>
        <taxon>Eukaryota</taxon>
        <taxon>Metazoa</taxon>
        <taxon>Chordata</taxon>
        <taxon>Craniata</taxon>
        <taxon>Vertebrata</taxon>
        <taxon>Euteleostomi</taxon>
        <taxon>Actinopterygii</taxon>
        <taxon>Neopterygii</taxon>
        <taxon>Teleostei</taxon>
        <taxon>Neoteleostei</taxon>
        <taxon>Acanthomorphata</taxon>
        <taxon>Ovalentaria</taxon>
        <taxon>Atherinomorphae</taxon>
        <taxon>Cyprinodontiformes</taxon>
        <taxon>Goodeidae</taxon>
        <taxon>Xenoophorus</taxon>
    </lineage>
</organism>
<dbReference type="SMART" id="SM01201">
    <property type="entry name" value="FerB"/>
    <property type="match status" value="1"/>
</dbReference>
<comment type="subcellular location">
    <subcellularLocation>
        <location evidence="1">Membrane</location>
    </subcellularLocation>
</comment>
<evidence type="ECO:0000256" key="1">
    <source>
        <dbReference type="ARBA" id="ARBA00004370"/>
    </source>
</evidence>
<gene>
    <name evidence="7" type="ORF">XENOCAPTIV_006866</name>
</gene>
<comment type="caution">
    <text evidence="7">The sequence shown here is derived from an EMBL/GenBank/DDBJ whole genome shotgun (WGS) entry which is preliminary data.</text>
</comment>
<name>A0ABV0RP55_9TELE</name>
<dbReference type="EMBL" id="JAHRIN010052182">
    <property type="protein sequence ID" value="MEQ2209987.1"/>
    <property type="molecule type" value="Genomic_DNA"/>
</dbReference>
<evidence type="ECO:0000256" key="4">
    <source>
        <dbReference type="ARBA" id="ARBA00022989"/>
    </source>
</evidence>
<dbReference type="Proteomes" id="UP001434883">
    <property type="component" value="Unassembled WGS sequence"/>
</dbReference>
<evidence type="ECO:0000259" key="6">
    <source>
        <dbReference type="SMART" id="SM01201"/>
    </source>
</evidence>
<dbReference type="Pfam" id="PF08150">
    <property type="entry name" value="FerB"/>
    <property type="match status" value="1"/>
</dbReference>
<dbReference type="PANTHER" id="PTHR12546:SF55">
    <property type="entry name" value="MYOFERLIN"/>
    <property type="match status" value="1"/>
</dbReference>
<keyword evidence="8" id="KW-1185">Reference proteome</keyword>
<sequence length="113" mass="13181">LTFWDCLKKSDVFLWHICKNTFTGQCSPCCQPQNSMPDVVIWMLRGEKRVAYSRIPAHQILYSSYSDQACGQHCGKTRTIFLKVHVSKKRERNELKLFVTLLNHIMSIDFLNS</sequence>
<keyword evidence="5" id="KW-0472">Membrane</keyword>
<feature type="domain" description="Ferlin B-domain" evidence="6">
    <location>
        <begin position="32"/>
        <end position="110"/>
    </location>
</feature>
<evidence type="ECO:0000256" key="5">
    <source>
        <dbReference type="ARBA" id="ARBA00023136"/>
    </source>
</evidence>
<reference evidence="7 8" key="1">
    <citation type="submission" date="2021-06" db="EMBL/GenBank/DDBJ databases">
        <authorList>
            <person name="Palmer J.M."/>
        </authorList>
    </citation>
    <scope>NUCLEOTIDE SEQUENCE [LARGE SCALE GENOMIC DNA]</scope>
    <source>
        <strain evidence="7 8">XC_2019</strain>
        <tissue evidence="7">Muscle</tissue>
    </source>
</reference>
<accession>A0ABV0RP55</accession>
<evidence type="ECO:0000256" key="2">
    <source>
        <dbReference type="ARBA" id="ARBA00022692"/>
    </source>
</evidence>
<dbReference type="PANTHER" id="PTHR12546">
    <property type="entry name" value="FER-1-LIKE"/>
    <property type="match status" value="1"/>
</dbReference>
<dbReference type="InterPro" id="IPR012561">
    <property type="entry name" value="Ferlin_B-domain"/>
</dbReference>
<evidence type="ECO:0000313" key="8">
    <source>
        <dbReference type="Proteomes" id="UP001434883"/>
    </source>
</evidence>
<feature type="non-terminal residue" evidence="7">
    <location>
        <position position="1"/>
    </location>
</feature>
<evidence type="ECO:0000256" key="3">
    <source>
        <dbReference type="ARBA" id="ARBA00022737"/>
    </source>
</evidence>
<proteinExistence type="predicted"/>